<dbReference type="Proteomes" id="UP001219525">
    <property type="component" value="Unassembled WGS sequence"/>
</dbReference>
<protein>
    <submittedName>
        <fullName evidence="1">Uncharacterized protein</fullName>
    </submittedName>
</protein>
<dbReference type="SUPFAM" id="SSF51430">
    <property type="entry name" value="NAD(P)-linked oxidoreductase"/>
    <property type="match status" value="1"/>
</dbReference>
<organism evidence="1 2">
    <name type="scientific">Mycena pura</name>
    <dbReference type="NCBI Taxonomy" id="153505"/>
    <lineage>
        <taxon>Eukaryota</taxon>
        <taxon>Fungi</taxon>
        <taxon>Dikarya</taxon>
        <taxon>Basidiomycota</taxon>
        <taxon>Agaricomycotina</taxon>
        <taxon>Agaricomycetes</taxon>
        <taxon>Agaricomycetidae</taxon>
        <taxon>Agaricales</taxon>
        <taxon>Marasmiineae</taxon>
        <taxon>Mycenaceae</taxon>
        <taxon>Mycena</taxon>
    </lineage>
</organism>
<dbReference type="InterPro" id="IPR036812">
    <property type="entry name" value="NAD(P)_OxRdtase_dom_sf"/>
</dbReference>
<dbReference type="Gene3D" id="3.20.20.100">
    <property type="entry name" value="NADP-dependent oxidoreductase domain"/>
    <property type="match status" value="1"/>
</dbReference>
<dbReference type="EMBL" id="JARJCW010000030">
    <property type="protein sequence ID" value="KAJ7209557.1"/>
    <property type="molecule type" value="Genomic_DNA"/>
</dbReference>
<accession>A0AAD6VGW7</accession>
<proteinExistence type="predicted"/>
<keyword evidence="2" id="KW-1185">Reference proteome</keyword>
<comment type="caution">
    <text evidence="1">The sequence shown here is derived from an EMBL/GenBank/DDBJ whole genome shotgun (WGS) entry which is preliminary data.</text>
</comment>
<gene>
    <name evidence="1" type="ORF">GGX14DRAFT_364038</name>
</gene>
<name>A0AAD6VGW7_9AGAR</name>
<dbReference type="AlphaFoldDB" id="A0AAD6VGW7"/>
<evidence type="ECO:0000313" key="1">
    <source>
        <dbReference type="EMBL" id="KAJ7209557.1"/>
    </source>
</evidence>
<reference evidence="1" key="1">
    <citation type="submission" date="2023-03" db="EMBL/GenBank/DDBJ databases">
        <title>Massive genome expansion in bonnet fungi (Mycena s.s.) driven by repeated elements and novel gene families across ecological guilds.</title>
        <authorList>
            <consortium name="Lawrence Berkeley National Laboratory"/>
            <person name="Harder C.B."/>
            <person name="Miyauchi S."/>
            <person name="Viragh M."/>
            <person name="Kuo A."/>
            <person name="Thoen E."/>
            <person name="Andreopoulos B."/>
            <person name="Lu D."/>
            <person name="Skrede I."/>
            <person name="Drula E."/>
            <person name="Henrissat B."/>
            <person name="Morin E."/>
            <person name="Kohler A."/>
            <person name="Barry K."/>
            <person name="LaButti K."/>
            <person name="Morin E."/>
            <person name="Salamov A."/>
            <person name="Lipzen A."/>
            <person name="Mereny Z."/>
            <person name="Hegedus B."/>
            <person name="Baldrian P."/>
            <person name="Stursova M."/>
            <person name="Weitz H."/>
            <person name="Taylor A."/>
            <person name="Grigoriev I.V."/>
            <person name="Nagy L.G."/>
            <person name="Martin F."/>
            <person name="Kauserud H."/>
        </authorList>
    </citation>
    <scope>NUCLEOTIDE SEQUENCE</scope>
    <source>
        <strain evidence="1">9144</strain>
    </source>
</reference>
<sequence length="68" mass="7836">LVWHISRNVVIIIPKSVNLEHQAENFILPTLEDEGIKNIDALDRGQRICNKADDNGLVYEMSYEQLGW</sequence>
<evidence type="ECO:0000313" key="2">
    <source>
        <dbReference type="Proteomes" id="UP001219525"/>
    </source>
</evidence>
<feature type="non-terminal residue" evidence="1">
    <location>
        <position position="1"/>
    </location>
</feature>